<dbReference type="OrthoDB" id="9809970at2"/>
<dbReference type="EC" id="1.2.1.41" evidence="7"/>
<dbReference type="GeneID" id="78479196"/>
<dbReference type="InterPro" id="IPR016161">
    <property type="entry name" value="Ald_DH/histidinol_DH"/>
</dbReference>
<dbReference type="PATRIC" id="fig|1702221.3.peg.2659"/>
<dbReference type="InterPro" id="IPR016163">
    <property type="entry name" value="Ald_DH_C"/>
</dbReference>
<dbReference type="GO" id="GO:0005737">
    <property type="term" value="C:cytoplasm"/>
    <property type="evidence" value="ECO:0007669"/>
    <property type="project" value="UniProtKB-SubCell"/>
</dbReference>
<evidence type="ECO:0000256" key="1">
    <source>
        <dbReference type="ARBA" id="ARBA00004985"/>
    </source>
</evidence>
<dbReference type="GO" id="GO:0050661">
    <property type="term" value="F:NADP binding"/>
    <property type="evidence" value="ECO:0007669"/>
    <property type="project" value="InterPro"/>
</dbReference>
<evidence type="ECO:0000256" key="7">
    <source>
        <dbReference type="HAMAP-Rule" id="MF_00412"/>
    </source>
</evidence>
<dbReference type="Pfam" id="PF00171">
    <property type="entry name" value="Aldedh"/>
    <property type="match status" value="2"/>
</dbReference>
<dbReference type="SUPFAM" id="SSF53720">
    <property type="entry name" value="ALDH-like"/>
    <property type="match status" value="1"/>
</dbReference>
<dbReference type="Gene3D" id="3.40.605.10">
    <property type="entry name" value="Aldehyde Dehydrogenase, Chain A, domain 1"/>
    <property type="match status" value="1"/>
</dbReference>
<dbReference type="FunFam" id="3.40.309.10:FF:000006">
    <property type="entry name" value="Gamma-glutamyl phosphate reductase"/>
    <property type="match status" value="1"/>
</dbReference>
<dbReference type="PIRSF" id="PIRSF000151">
    <property type="entry name" value="GPR"/>
    <property type="match status" value="1"/>
</dbReference>
<dbReference type="Gene3D" id="3.40.309.10">
    <property type="entry name" value="Aldehyde Dehydrogenase, Chain A, domain 2"/>
    <property type="match status" value="1"/>
</dbReference>
<dbReference type="Proteomes" id="UP000069771">
    <property type="component" value="Chromosome"/>
</dbReference>
<dbReference type="KEGG" id="fro:AALO17_27300"/>
<accession>A0A140DYY7</accession>
<dbReference type="InterPro" id="IPR020593">
    <property type="entry name" value="G-glutamylP_reductase_CS"/>
</dbReference>
<comment type="subcellular location">
    <subcellularLocation>
        <location evidence="7">Cytoplasm</location>
    </subcellularLocation>
</comment>
<evidence type="ECO:0000256" key="2">
    <source>
        <dbReference type="ARBA" id="ARBA00022605"/>
    </source>
</evidence>
<dbReference type="PANTHER" id="PTHR11063:SF8">
    <property type="entry name" value="DELTA-1-PYRROLINE-5-CARBOXYLATE SYNTHASE"/>
    <property type="match status" value="1"/>
</dbReference>
<evidence type="ECO:0000313" key="9">
    <source>
        <dbReference type="EMBL" id="AMK55864.1"/>
    </source>
</evidence>
<dbReference type="GO" id="GO:0055129">
    <property type="term" value="P:L-proline biosynthetic process"/>
    <property type="evidence" value="ECO:0007669"/>
    <property type="project" value="UniProtKB-UniRule"/>
</dbReference>
<proteinExistence type="inferred from homology"/>
<feature type="domain" description="Aldehyde dehydrogenase" evidence="8">
    <location>
        <begin position="342"/>
        <end position="404"/>
    </location>
</feature>
<organism evidence="9 10">
    <name type="scientific">Faecalibaculum rodentium</name>
    <dbReference type="NCBI Taxonomy" id="1702221"/>
    <lineage>
        <taxon>Bacteria</taxon>
        <taxon>Bacillati</taxon>
        <taxon>Bacillota</taxon>
        <taxon>Erysipelotrichia</taxon>
        <taxon>Erysipelotrichales</taxon>
        <taxon>Erysipelotrichaceae</taxon>
        <taxon>Faecalibaculum</taxon>
    </lineage>
</organism>
<comment type="similarity">
    <text evidence="7">Belongs to the gamma-glutamyl phosphate reductase family.</text>
</comment>
<dbReference type="STRING" id="1702221.AALO17_27300"/>
<reference evidence="9 10" key="1">
    <citation type="journal article" date="2016" name="Gut Pathog.">
        <title>Whole genome sequencing of "Faecalibaculum rodentium" ALO17, isolated from C57BL/6J laboratory mouse feces.</title>
        <authorList>
            <person name="Lim S."/>
            <person name="Chang D.H."/>
            <person name="Ahn S."/>
            <person name="Kim B.C."/>
        </authorList>
    </citation>
    <scope>NUCLEOTIDE SEQUENCE [LARGE SCALE GENOMIC DNA]</scope>
    <source>
        <strain evidence="9 10">Alo17</strain>
    </source>
</reference>
<evidence type="ECO:0000256" key="3">
    <source>
        <dbReference type="ARBA" id="ARBA00022650"/>
    </source>
</evidence>
<dbReference type="PROSITE" id="PS01223">
    <property type="entry name" value="PROA"/>
    <property type="match status" value="1"/>
</dbReference>
<keyword evidence="10" id="KW-1185">Reference proteome</keyword>
<keyword evidence="2 7" id="KW-0028">Amino-acid biosynthesis</keyword>
<dbReference type="NCBIfam" id="NF001221">
    <property type="entry name" value="PRK00197.1"/>
    <property type="match status" value="1"/>
</dbReference>
<dbReference type="InterPro" id="IPR000965">
    <property type="entry name" value="GPR_dom"/>
</dbReference>
<sequence>MTQTACYDKTEAGKETAGIAETVNAQTEKQSIQEMLEAMGQRAKEAGSWCAGLSTKEKNDLLLKAADRLEADAGRILAANDMDVKRAQENGMAAGLVDRLRLTPERIAGIASGIREVAALPDPIGRVESMEKRPNGLMIGRKRVPLGVVGVIYEARPNVTADVFALTFKTGNAVILKGGRDAAASNAAIVESLQSVLPKPAVVQLIEDNSREVTNAFMKLREYVDVLIPRGGKGLIQATVNNATIPVIETGTGNCHAYIDETADKDMAIAIVENAKTQRIGVCNALESLVVHRSRLPMLKELETVLDKHNVQIRADEASRPYFDHALAATEEDFGTEYLDYILSVKTVDSVEEAIRHINRYSTGHSETIVTKDYDNAQKFLDQVDSAAVYVNASTRFTDGNEFGFGAEIGISTQKLHARGPMGLEALTSSKFIIYGNGQVR</sequence>
<dbReference type="RefSeq" id="WP_082743422.1">
    <property type="nucleotide sequence ID" value="NZ_CAMTBT010000005.1"/>
</dbReference>
<evidence type="ECO:0000259" key="8">
    <source>
        <dbReference type="Pfam" id="PF00171"/>
    </source>
</evidence>
<gene>
    <name evidence="7" type="primary">proA</name>
    <name evidence="9" type="ORF">AALO17_27300</name>
</gene>
<keyword evidence="7" id="KW-0963">Cytoplasm</keyword>
<dbReference type="InterPro" id="IPR016162">
    <property type="entry name" value="Ald_DH_N"/>
</dbReference>
<dbReference type="EMBL" id="CP011391">
    <property type="protein sequence ID" value="AMK55864.1"/>
    <property type="molecule type" value="Genomic_DNA"/>
</dbReference>
<dbReference type="UniPathway" id="UPA00098">
    <property type="reaction ID" value="UER00360"/>
</dbReference>
<comment type="catalytic activity">
    <reaction evidence="6 7">
        <text>L-glutamate 5-semialdehyde + phosphate + NADP(+) = L-glutamyl 5-phosphate + NADPH + H(+)</text>
        <dbReference type="Rhea" id="RHEA:19541"/>
        <dbReference type="ChEBI" id="CHEBI:15378"/>
        <dbReference type="ChEBI" id="CHEBI:43474"/>
        <dbReference type="ChEBI" id="CHEBI:57783"/>
        <dbReference type="ChEBI" id="CHEBI:58066"/>
        <dbReference type="ChEBI" id="CHEBI:58274"/>
        <dbReference type="ChEBI" id="CHEBI:58349"/>
        <dbReference type="EC" id="1.2.1.41"/>
    </reaction>
</comment>
<comment type="pathway">
    <text evidence="1 7">Amino-acid biosynthesis; L-proline biosynthesis; L-glutamate 5-semialdehyde from L-glutamate: step 2/2.</text>
</comment>
<name>A0A140DYY7_9FIRM</name>
<dbReference type="CDD" id="cd07079">
    <property type="entry name" value="ALDH_F18-19_ProA-GPR"/>
    <property type="match status" value="1"/>
</dbReference>
<keyword evidence="5 7" id="KW-0560">Oxidoreductase</keyword>
<protein>
    <recommendedName>
        <fullName evidence="7">Gamma-glutamyl phosphate reductase</fullName>
        <shortName evidence="7">GPR</shortName>
        <ecNumber evidence="7">1.2.1.41</ecNumber>
    </recommendedName>
    <alternativeName>
        <fullName evidence="7">Glutamate-5-semialdehyde dehydrogenase</fullName>
    </alternativeName>
    <alternativeName>
        <fullName evidence="7">Glutamyl-gamma-semialdehyde dehydrogenase</fullName>
        <shortName evidence="7">GSA dehydrogenase</shortName>
    </alternativeName>
</protein>
<dbReference type="PANTHER" id="PTHR11063">
    <property type="entry name" value="GLUTAMATE SEMIALDEHYDE DEHYDROGENASE"/>
    <property type="match status" value="1"/>
</dbReference>
<evidence type="ECO:0000256" key="6">
    <source>
        <dbReference type="ARBA" id="ARBA00049024"/>
    </source>
</evidence>
<dbReference type="NCBIfam" id="TIGR00407">
    <property type="entry name" value="proA"/>
    <property type="match status" value="1"/>
</dbReference>
<evidence type="ECO:0000256" key="5">
    <source>
        <dbReference type="ARBA" id="ARBA00023002"/>
    </source>
</evidence>
<feature type="domain" description="Aldehyde dehydrogenase" evidence="8">
    <location>
        <begin position="32"/>
        <end position="298"/>
    </location>
</feature>
<keyword evidence="3 7" id="KW-0641">Proline biosynthesis</keyword>
<evidence type="ECO:0000256" key="4">
    <source>
        <dbReference type="ARBA" id="ARBA00022857"/>
    </source>
</evidence>
<dbReference type="GO" id="GO:0004350">
    <property type="term" value="F:glutamate-5-semialdehyde dehydrogenase activity"/>
    <property type="evidence" value="ECO:0007669"/>
    <property type="project" value="UniProtKB-UniRule"/>
</dbReference>
<comment type="function">
    <text evidence="7">Catalyzes the NADPH-dependent reduction of L-glutamate 5-phosphate into L-glutamate 5-semialdehyde and phosphate. The product spontaneously undergoes cyclization to form 1-pyrroline-5-carboxylate.</text>
</comment>
<evidence type="ECO:0000313" key="10">
    <source>
        <dbReference type="Proteomes" id="UP000069771"/>
    </source>
</evidence>
<dbReference type="InterPro" id="IPR012134">
    <property type="entry name" value="Glu-5-SA_DH"/>
</dbReference>
<dbReference type="AlphaFoldDB" id="A0A140DYY7"/>
<keyword evidence="4 7" id="KW-0521">NADP</keyword>
<dbReference type="InterPro" id="IPR015590">
    <property type="entry name" value="Aldehyde_DH_dom"/>
</dbReference>
<dbReference type="HAMAP" id="MF_00412">
    <property type="entry name" value="ProA"/>
    <property type="match status" value="1"/>
</dbReference>